<proteinExistence type="inferred from homology"/>
<comment type="catalytic activity">
    <reaction evidence="6">
        <text>L-tryptophan + O2 = indole-3-acetamide + CO2 + H2O</text>
        <dbReference type="Rhea" id="RHEA:16165"/>
        <dbReference type="ChEBI" id="CHEBI:15377"/>
        <dbReference type="ChEBI" id="CHEBI:15379"/>
        <dbReference type="ChEBI" id="CHEBI:16031"/>
        <dbReference type="ChEBI" id="CHEBI:16526"/>
        <dbReference type="ChEBI" id="CHEBI:57912"/>
        <dbReference type="EC" id="1.13.12.3"/>
    </reaction>
</comment>
<accession>A0A917JCD8</accession>
<keyword evidence="5" id="KW-0073">Auxin biosynthesis</keyword>
<protein>
    <recommendedName>
        <fullName evidence="4">Tryptophan 2-monooxygenase</fullName>
        <ecNumber evidence="3">1.13.12.3</ecNumber>
    </recommendedName>
</protein>
<keyword evidence="9" id="KW-1185">Reference proteome</keyword>
<comment type="similarity">
    <text evidence="2">Belongs to the tryptophan 2-monooxygenase family.</text>
</comment>
<evidence type="ECO:0000256" key="5">
    <source>
        <dbReference type="ARBA" id="ARBA00023070"/>
    </source>
</evidence>
<dbReference type="SUPFAM" id="SSF51905">
    <property type="entry name" value="FAD/NAD(P)-binding domain"/>
    <property type="match status" value="1"/>
</dbReference>
<dbReference type="EC" id="1.13.12.3" evidence="3"/>
<reference evidence="8" key="1">
    <citation type="journal article" date="2014" name="Int. J. Syst. Evol. Microbiol.">
        <title>Complete genome sequence of Corynebacterium casei LMG S-19264T (=DSM 44701T), isolated from a smear-ripened cheese.</title>
        <authorList>
            <consortium name="US DOE Joint Genome Institute (JGI-PGF)"/>
            <person name="Walter F."/>
            <person name="Albersmeier A."/>
            <person name="Kalinowski J."/>
            <person name="Ruckert C."/>
        </authorList>
    </citation>
    <scope>NUCLEOTIDE SEQUENCE</scope>
    <source>
        <strain evidence="8">CCM 8711</strain>
    </source>
</reference>
<evidence type="ECO:0000256" key="4">
    <source>
        <dbReference type="ARBA" id="ARBA00017871"/>
    </source>
</evidence>
<evidence type="ECO:0000259" key="7">
    <source>
        <dbReference type="Pfam" id="PF01593"/>
    </source>
</evidence>
<feature type="domain" description="Amine oxidase" evidence="7">
    <location>
        <begin position="14"/>
        <end position="433"/>
    </location>
</feature>
<dbReference type="SUPFAM" id="SSF54373">
    <property type="entry name" value="FAD-linked reductases, C-terminal domain"/>
    <property type="match status" value="1"/>
</dbReference>
<dbReference type="InterPro" id="IPR050281">
    <property type="entry name" value="Flavin_monoamine_oxidase"/>
</dbReference>
<evidence type="ECO:0000313" key="8">
    <source>
        <dbReference type="EMBL" id="GGI51149.1"/>
    </source>
</evidence>
<reference evidence="8" key="2">
    <citation type="submission" date="2020-09" db="EMBL/GenBank/DDBJ databases">
        <authorList>
            <person name="Sun Q."/>
            <person name="Sedlacek I."/>
        </authorList>
    </citation>
    <scope>NUCLEOTIDE SEQUENCE</scope>
    <source>
        <strain evidence="8">CCM 8711</strain>
    </source>
</reference>
<gene>
    <name evidence="8" type="ORF">GCM10011425_23610</name>
</gene>
<dbReference type="Gene3D" id="3.50.50.60">
    <property type="entry name" value="FAD/NAD(P)-binding domain"/>
    <property type="match status" value="1"/>
</dbReference>
<dbReference type="PANTHER" id="PTHR10742:SF410">
    <property type="entry name" value="LYSINE-SPECIFIC HISTONE DEMETHYLASE 2"/>
    <property type="match status" value="1"/>
</dbReference>
<evidence type="ECO:0000313" key="9">
    <source>
        <dbReference type="Proteomes" id="UP000662074"/>
    </source>
</evidence>
<dbReference type="Proteomes" id="UP000662074">
    <property type="component" value="Unassembled WGS sequence"/>
</dbReference>
<comment type="caution">
    <text evidence="8">The sequence shown here is derived from an EMBL/GenBank/DDBJ whole genome shotgun (WGS) entry which is preliminary data.</text>
</comment>
<name>A0A917JCD8_9SPHI</name>
<dbReference type="Pfam" id="PF01593">
    <property type="entry name" value="Amino_oxidase"/>
    <property type="match status" value="1"/>
</dbReference>
<evidence type="ECO:0000256" key="2">
    <source>
        <dbReference type="ARBA" id="ARBA00005833"/>
    </source>
</evidence>
<comment type="pathway">
    <text evidence="1">Plant hormone metabolism; auxin biosynthesis.</text>
</comment>
<evidence type="ECO:0000256" key="3">
    <source>
        <dbReference type="ARBA" id="ARBA00012535"/>
    </source>
</evidence>
<evidence type="ECO:0000256" key="6">
    <source>
        <dbReference type="ARBA" id="ARBA00047321"/>
    </source>
</evidence>
<sequence length="433" mass="48012">MENTNVIIVGAGAAGLMAAYTLSKAGKKVTVLEACNRTGGRIRTLDNTQFFNHAELGAEFVHGDLPVTLGLLKDANIPYYPAGGEMWQYSNGTFTKDAGIIESWPLLMEQLNALHDDMTLNDFLEQHFTDVKFEDLKESVRRYAAGYDTGDPARMSALSLRSEWQNEDEGAQHRIEGGYCRLINYLVTAIKEAGNHIYLNAPVTQIRWSAGKAKAIIADGEIYEASKIIFAIPLGVWQAPKAAKGFIHFEPAIEPQMQALQNMGFGAIIKVLLQFNETFWEDNVTEELAHQSLKKMGFLFSEEAIPTWWTQAPQHSPMITGWLGGPAAKDWANKPAEEILQHSLQSLANIFNRSADWLKGHLIASHIANWTADPYIYGSYAYDTIHTAQSLELLKQPIGETMYFAGEYMYQGPAMGTVEAALTSGKDVAEQLL</sequence>
<dbReference type="GO" id="GO:0050361">
    <property type="term" value="F:tryptophan 2-monooxygenase activity"/>
    <property type="evidence" value="ECO:0007669"/>
    <property type="project" value="UniProtKB-EC"/>
</dbReference>
<dbReference type="RefSeq" id="WP_188416966.1">
    <property type="nucleotide sequence ID" value="NZ_BMDO01000006.1"/>
</dbReference>
<dbReference type="InterPro" id="IPR036188">
    <property type="entry name" value="FAD/NAD-bd_sf"/>
</dbReference>
<dbReference type="GO" id="GO:0009851">
    <property type="term" value="P:auxin biosynthetic process"/>
    <property type="evidence" value="ECO:0007669"/>
    <property type="project" value="UniProtKB-KW"/>
</dbReference>
<evidence type="ECO:0000256" key="1">
    <source>
        <dbReference type="ARBA" id="ARBA00004814"/>
    </source>
</evidence>
<dbReference type="PANTHER" id="PTHR10742">
    <property type="entry name" value="FLAVIN MONOAMINE OXIDASE"/>
    <property type="match status" value="1"/>
</dbReference>
<dbReference type="InterPro" id="IPR002937">
    <property type="entry name" value="Amino_oxidase"/>
</dbReference>
<dbReference type="EMBL" id="BMDO01000006">
    <property type="protein sequence ID" value="GGI51149.1"/>
    <property type="molecule type" value="Genomic_DNA"/>
</dbReference>
<organism evidence="8 9">
    <name type="scientific">Mucilaginibacter galii</name>
    <dbReference type="NCBI Taxonomy" id="2005073"/>
    <lineage>
        <taxon>Bacteria</taxon>
        <taxon>Pseudomonadati</taxon>
        <taxon>Bacteroidota</taxon>
        <taxon>Sphingobacteriia</taxon>
        <taxon>Sphingobacteriales</taxon>
        <taxon>Sphingobacteriaceae</taxon>
        <taxon>Mucilaginibacter</taxon>
    </lineage>
</organism>
<dbReference type="AlphaFoldDB" id="A0A917JCD8"/>